<protein>
    <recommendedName>
        <fullName evidence="2">Bulb-type lectin domain-containing protein</fullName>
    </recommendedName>
</protein>
<reference evidence="1" key="1">
    <citation type="submission" date="2018-05" db="EMBL/GenBank/DDBJ databases">
        <authorList>
            <person name="Lanie J.A."/>
            <person name="Ng W.-L."/>
            <person name="Kazmierczak K.M."/>
            <person name="Andrzejewski T.M."/>
            <person name="Davidsen T.M."/>
            <person name="Wayne K.J."/>
            <person name="Tettelin H."/>
            <person name="Glass J.I."/>
            <person name="Rusch D."/>
            <person name="Podicherti R."/>
            <person name="Tsui H.-C.T."/>
            <person name="Winkler M.E."/>
        </authorList>
    </citation>
    <scope>NUCLEOTIDE SEQUENCE</scope>
</reference>
<name>A0A382FTR6_9ZZZZ</name>
<dbReference type="AlphaFoldDB" id="A0A382FTR6"/>
<organism evidence="1">
    <name type="scientific">marine metagenome</name>
    <dbReference type="NCBI Taxonomy" id="408172"/>
    <lineage>
        <taxon>unclassified sequences</taxon>
        <taxon>metagenomes</taxon>
        <taxon>ecological metagenomes</taxon>
    </lineage>
</organism>
<gene>
    <name evidence="1" type="ORF">METZ01_LOCUS219322</name>
</gene>
<proteinExistence type="predicted"/>
<evidence type="ECO:0008006" key="2">
    <source>
        <dbReference type="Google" id="ProtNLM"/>
    </source>
</evidence>
<feature type="non-terminal residue" evidence="1">
    <location>
        <position position="1"/>
    </location>
</feature>
<dbReference type="PANTHER" id="PTHR42754:SF1">
    <property type="entry name" value="LIPOPROTEIN"/>
    <property type="match status" value="1"/>
</dbReference>
<dbReference type="EMBL" id="UINC01051840">
    <property type="protein sequence ID" value="SVB66468.1"/>
    <property type="molecule type" value="Genomic_DNA"/>
</dbReference>
<sequence>DGTDEDIMLWKITVTTVDNVDTPSYTVLYNPESVTDNNTIEYGNYVQQTSDGGYVLIATISTGIQVTKLTSDGTTVTFNTADTGCDEGNIVKQLDDGSYIIIGNKEGGTGQQSEVCINTFTSAGVAGTPITMGGAYDDKANSIMQTEDDGFVFTGSQYNSSTGDDLWVVKLRSNLTTDWAVLYGGNYNDNGASIMQTDDGGYIVAGSSVSNDKQSQIMLLKIESDGCVWSDDRSTIISCGFGL</sequence>
<dbReference type="PANTHER" id="PTHR42754">
    <property type="entry name" value="ENDOGLUCANASE"/>
    <property type="match status" value="1"/>
</dbReference>
<evidence type="ECO:0000313" key="1">
    <source>
        <dbReference type="EMBL" id="SVB66468.1"/>
    </source>
</evidence>
<accession>A0A382FTR6</accession>